<dbReference type="Proteomes" id="UP000887576">
    <property type="component" value="Unplaced"/>
</dbReference>
<dbReference type="WBParaSite" id="JU765_v2.g20484.t1">
    <property type="protein sequence ID" value="JU765_v2.g20484.t1"/>
    <property type="gene ID" value="JU765_v2.g20484"/>
</dbReference>
<sequence>MYSNQNMTRYHIPRVVIVHPRRMDIERSNYNGQNDIILENERNEPDYHLMESGSDAFISEKLKNVPEPAPNDYQTTGTIIHVPETDILDSSFSSDDDDDVVKNCDDEGEGNVRGMIREFFYIKKIVG</sequence>
<protein>
    <submittedName>
        <fullName evidence="2">Uncharacterized protein</fullName>
    </submittedName>
</protein>
<evidence type="ECO:0000313" key="2">
    <source>
        <dbReference type="WBParaSite" id="JU765_v2.g20484.t1"/>
    </source>
</evidence>
<organism evidence="1 2">
    <name type="scientific">Panagrolaimus sp. JU765</name>
    <dbReference type="NCBI Taxonomy" id="591449"/>
    <lineage>
        <taxon>Eukaryota</taxon>
        <taxon>Metazoa</taxon>
        <taxon>Ecdysozoa</taxon>
        <taxon>Nematoda</taxon>
        <taxon>Chromadorea</taxon>
        <taxon>Rhabditida</taxon>
        <taxon>Tylenchina</taxon>
        <taxon>Panagrolaimomorpha</taxon>
        <taxon>Panagrolaimoidea</taxon>
        <taxon>Panagrolaimidae</taxon>
        <taxon>Panagrolaimus</taxon>
    </lineage>
</organism>
<name>A0AC34QYE8_9BILA</name>
<accession>A0AC34QYE8</accession>
<proteinExistence type="predicted"/>
<reference evidence="2" key="1">
    <citation type="submission" date="2022-11" db="UniProtKB">
        <authorList>
            <consortium name="WormBaseParasite"/>
        </authorList>
    </citation>
    <scope>IDENTIFICATION</scope>
</reference>
<evidence type="ECO:0000313" key="1">
    <source>
        <dbReference type="Proteomes" id="UP000887576"/>
    </source>
</evidence>